<dbReference type="RefSeq" id="WP_270919987.1">
    <property type="nucleotide sequence ID" value="NZ_CP127247.1"/>
</dbReference>
<dbReference type="PANTHER" id="PTHR30532">
    <property type="entry name" value="IRON III DICITRATE-BINDING PERIPLASMIC PROTEIN"/>
    <property type="match status" value="1"/>
</dbReference>
<feature type="domain" description="Fe/B12 periplasmic-binding" evidence="6">
    <location>
        <begin position="21"/>
        <end position="115"/>
    </location>
</feature>
<dbReference type="PANTHER" id="PTHR30532:SF1">
    <property type="entry name" value="IRON(3+)-HYDROXAMATE-BINDING PROTEIN FHUD"/>
    <property type="match status" value="1"/>
</dbReference>
<evidence type="ECO:0000256" key="3">
    <source>
        <dbReference type="ARBA" id="ARBA00022448"/>
    </source>
</evidence>
<dbReference type="InterPro" id="IPR002491">
    <property type="entry name" value="ABC_transptr_periplasmic_BD"/>
</dbReference>
<reference evidence="7 8" key="1">
    <citation type="submission" date="2023-06" db="EMBL/GenBank/DDBJ databases">
        <title>Parasedimentitalea psychrophila sp. nov., a psychrophilic bacterium isolated from deep-sea sediment.</title>
        <authorList>
            <person name="Li A."/>
        </authorList>
    </citation>
    <scope>NUCLEOTIDE SEQUENCE [LARGE SCALE GENOMIC DNA]</scope>
    <source>
        <strain evidence="7 8">QS115</strain>
    </source>
</reference>
<keyword evidence="4" id="KW-0408">Iron</keyword>
<keyword evidence="8" id="KW-1185">Reference proteome</keyword>
<keyword evidence="4" id="KW-0406">Ion transport</keyword>
<dbReference type="InterPro" id="IPR051313">
    <property type="entry name" value="Bact_iron-sidero_bind"/>
</dbReference>
<dbReference type="Gene3D" id="3.40.50.1980">
    <property type="entry name" value="Nitrogenase molybdenum iron protein domain"/>
    <property type="match status" value="1"/>
</dbReference>
<sequence length="115" mass="12348">MRNLTDEKGTEVSVPVCPQRIVSLHDLKLTIPLIELGIIPVGSHGRSDSETTAFFRSSAAVTGVDFGTSDNTWVGGKPADIEKIASLNPDLILTTTWQSADLDQLRALAPTVVFD</sequence>
<comment type="subcellular location">
    <subcellularLocation>
        <location evidence="1">Cell envelope</location>
    </subcellularLocation>
</comment>
<dbReference type="KEGG" id="ppso:QPJ95_13280"/>
<keyword evidence="5" id="KW-0732">Signal</keyword>
<dbReference type="AlphaFoldDB" id="A0A9Y2P0Y8"/>
<accession>A0A9Y2P0Y8</accession>
<dbReference type="SUPFAM" id="SSF53807">
    <property type="entry name" value="Helical backbone' metal receptor"/>
    <property type="match status" value="1"/>
</dbReference>
<evidence type="ECO:0000256" key="5">
    <source>
        <dbReference type="ARBA" id="ARBA00022729"/>
    </source>
</evidence>
<dbReference type="Proteomes" id="UP001238334">
    <property type="component" value="Chromosome"/>
</dbReference>
<keyword evidence="4" id="KW-0410">Iron transport</keyword>
<evidence type="ECO:0000256" key="2">
    <source>
        <dbReference type="ARBA" id="ARBA00008814"/>
    </source>
</evidence>
<protein>
    <recommendedName>
        <fullName evidence="6">Fe/B12 periplasmic-binding domain-containing protein</fullName>
    </recommendedName>
</protein>
<gene>
    <name evidence="7" type="ORF">QPJ95_13280</name>
</gene>
<comment type="similarity">
    <text evidence="2">Belongs to the bacterial solute-binding protein 8 family.</text>
</comment>
<dbReference type="PROSITE" id="PS50983">
    <property type="entry name" value="FE_B12_PBP"/>
    <property type="match status" value="1"/>
</dbReference>
<organism evidence="7 8">
    <name type="scientific">Parasedimentitalea psychrophila</name>
    <dbReference type="NCBI Taxonomy" id="2997337"/>
    <lineage>
        <taxon>Bacteria</taxon>
        <taxon>Pseudomonadati</taxon>
        <taxon>Pseudomonadota</taxon>
        <taxon>Alphaproteobacteria</taxon>
        <taxon>Rhodobacterales</taxon>
        <taxon>Paracoccaceae</taxon>
        <taxon>Parasedimentitalea</taxon>
    </lineage>
</organism>
<evidence type="ECO:0000259" key="6">
    <source>
        <dbReference type="PROSITE" id="PS50983"/>
    </source>
</evidence>
<evidence type="ECO:0000313" key="8">
    <source>
        <dbReference type="Proteomes" id="UP001238334"/>
    </source>
</evidence>
<dbReference type="GO" id="GO:0030288">
    <property type="term" value="C:outer membrane-bounded periplasmic space"/>
    <property type="evidence" value="ECO:0007669"/>
    <property type="project" value="TreeGrafter"/>
</dbReference>
<evidence type="ECO:0000256" key="1">
    <source>
        <dbReference type="ARBA" id="ARBA00004196"/>
    </source>
</evidence>
<keyword evidence="3" id="KW-0813">Transport</keyword>
<name>A0A9Y2P0Y8_9RHOB</name>
<dbReference type="EMBL" id="CP127247">
    <property type="protein sequence ID" value="WIY23627.1"/>
    <property type="molecule type" value="Genomic_DNA"/>
</dbReference>
<dbReference type="GO" id="GO:1901678">
    <property type="term" value="P:iron coordination entity transport"/>
    <property type="evidence" value="ECO:0007669"/>
    <property type="project" value="UniProtKB-ARBA"/>
</dbReference>
<proteinExistence type="inferred from homology"/>
<evidence type="ECO:0000256" key="4">
    <source>
        <dbReference type="ARBA" id="ARBA00022496"/>
    </source>
</evidence>
<evidence type="ECO:0000313" key="7">
    <source>
        <dbReference type="EMBL" id="WIY23627.1"/>
    </source>
</evidence>